<dbReference type="AlphaFoldDB" id="A0A371BAR5"/>
<proteinExistence type="predicted"/>
<dbReference type="PANTHER" id="PTHR30024:SF42">
    <property type="entry name" value="ALIPHATIC SULFONATES-BINDING PROTEIN-RELATED"/>
    <property type="match status" value="1"/>
</dbReference>
<evidence type="ECO:0000313" key="4">
    <source>
        <dbReference type="Proteomes" id="UP000263993"/>
    </source>
</evidence>
<keyword evidence="4" id="KW-1185">Reference proteome</keyword>
<evidence type="ECO:0000313" key="3">
    <source>
        <dbReference type="EMBL" id="RDV04660.1"/>
    </source>
</evidence>
<protein>
    <submittedName>
        <fullName evidence="3">ABC transporter substrate-binding protein</fullName>
    </submittedName>
</protein>
<sequence>MRLNMQYARTVLLGALVVCPVVATAQPMEKVKVATTFLGLWDTSQPTFCKDRGEFAKAGLDVEVLSTRGGSENVQAVVAGGMDIGFSPGTNAVLAAIAQGTKIKIISSEFLGQNDTFFYVPADSPIKSIADLAGKSVAFPRPGGAGEAILLALKAERKIDFKPVATGGMDATFTMTMTKQIDVGYSVPPSVLDQVQKGIVRVVFAGDDVQSLKALTGRVVIASDEFVKNRRATAVKFMQVLDRCIDWAYANKAESAKMYAALNKIDAGIAQKALEFYKRDALAFGEISKLDEVMKLAVDGKFIAKPFTPDEIKNAIDIVYTTKK</sequence>
<dbReference type="EMBL" id="QRGO01000001">
    <property type="protein sequence ID" value="RDV04660.1"/>
    <property type="molecule type" value="Genomic_DNA"/>
</dbReference>
<dbReference type="PANTHER" id="PTHR30024">
    <property type="entry name" value="ALIPHATIC SULFONATES-BINDING PROTEIN-RELATED"/>
    <property type="match status" value="1"/>
</dbReference>
<keyword evidence="1" id="KW-0732">Signal</keyword>
<dbReference type="OrthoDB" id="8877897at2"/>
<name>A0A371BAR5_9BRAD</name>
<accession>A0A371BAR5</accession>
<feature type="chain" id="PRO_5016720707" evidence="1">
    <location>
        <begin position="26"/>
        <end position="324"/>
    </location>
</feature>
<dbReference type="InterPro" id="IPR015168">
    <property type="entry name" value="SsuA/THI5"/>
</dbReference>
<gene>
    <name evidence="3" type="ORF">DXH78_08850</name>
</gene>
<dbReference type="Pfam" id="PF09084">
    <property type="entry name" value="NMT1"/>
    <property type="match status" value="1"/>
</dbReference>
<organism evidence="3 4">
    <name type="scientific">Undibacter mobilis</name>
    <dbReference type="NCBI Taxonomy" id="2292256"/>
    <lineage>
        <taxon>Bacteria</taxon>
        <taxon>Pseudomonadati</taxon>
        <taxon>Pseudomonadota</taxon>
        <taxon>Alphaproteobacteria</taxon>
        <taxon>Hyphomicrobiales</taxon>
        <taxon>Nitrobacteraceae</taxon>
        <taxon>Undibacter</taxon>
    </lineage>
</organism>
<feature type="signal peptide" evidence="1">
    <location>
        <begin position="1"/>
        <end position="25"/>
    </location>
</feature>
<dbReference type="Gene3D" id="3.40.190.10">
    <property type="entry name" value="Periplasmic binding protein-like II"/>
    <property type="match status" value="2"/>
</dbReference>
<dbReference type="SUPFAM" id="SSF53850">
    <property type="entry name" value="Periplasmic binding protein-like II"/>
    <property type="match status" value="1"/>
</dbReference>
<evidence type="ECO:0000256" key="1">
    <source>
        <dbReference type="SAM" id="SignalP"/>
    </source>
</evidence>
<feature type="domain" description="SsuA/THI5-like" evidence="2">
    <location>
        <begin position="50"/>
        <end position="253"/>
    </location>
</feature>
<dbReference type="Proteomes" id="UP000263993">
    <property type="component" value="Unassembled WGS sequence"/>
</dbReference>
<evidence type="ECO:0000259" key="2">
    <source>
        <dbReference type="Pfam" id="PF09084"/>
    </source>
</evidence>
<reference evidence="4" key="1">
    <citation type="submission" date="2018-08" db="EMBL/GenBank/DDBJ databases">
        <authorList>
            <person name="Kim S.-J."/>
            <person name="Jung G.-Y."/>
        </authorList>
    </citation>
    <scope>NUCLEOTIDE SEQUENCE [LARGE SCALE GENOMIC DNA]</scope>
    <source>
        <strain evidence="4">GY_H</strain>
    </source>
</reference>
<comment type="caution">
    <text evidence="3">The sequence shown here is derived from an EMBL/GenBank/DDBJ whole genome shotgun (WGS) entry which is preliminary data.</text>
</comment>